<name>A0A0F9AI70_9ZZZZ</name>
<dbReference type="AlphaFoldDB" id="A0A0F9AI70"/>
<sequence>MARPSNVVNLYINVDDGLLYADIGRTDLFQAGFIISSGIVLDGALVHSSLAELGPDDHPQYILVEGTRDFATNISALAAAPTASSHLTRKDYVDTEITNAVTSGTAGVTFLNGLQGTITISGDGEVSVVEIGQTITISGSPHSIPNALVGTDGITVISGVTIDTIQGFRTEFINASGTLSDEIDSDITTHATDANAHHTRYTKDENDALIGGTNVTVTSGSNTITIDA</sequence>
<comment type="caution">
    <text evidence="1">The sequence shown here is derived from an EMBL/GenBank/DDBJ whole genome shotgun (WGS) entry which is preliminary data.</text>
</comment>
<feature type="non-terminal residue" evidence="1">
    <location>
        <position position="228"/>
    </location>
</feature>
<organism evidence="1">
    <name type="scientific">marine sediment metagenome</name>
    <dbReference type="NCBI Taxonomy" id="412755"/>
    <lineage>
        <taxon>unclassified sequences</taxon>
        <taxon>metagenomes</taxon>
        <taxon>ecological metagenomes</taxon>
    </lineage>
</organism>
<dbReference type="EMBL" id="LAZR01042553">
    <property type="protein sequence ID" value="KKL09264.1"/>
    <property type="molecule type" value="Genomic_DNA"/>
</dbReference>
<gene>
    <name evidence="1" type="ORF">LCGC14_2567620</name>
</gene>
<reference evidence="1" key="1">
    <citation type="journal article" date="2015" name="Nature">
        <title>Complex archaea that bridge the gap between prokaryotes and eukaryotes.</title>
        <authorList>
            <person name="Spang A."/>
            <person name="Saw J.H."/>
            <person name="Jorgensen S.L."/>
            <person name="Zaremba-Niedzwiedzka K."/>
            <person name="Martijn J."/>
            <person name="Lind A.E."/>
            <person name="van Eijk R."/>
            <person name="Schleper C."/>
            <person name="Guy L."/>
            <person name="Ettema T.J."/>
        </authorList>
    </citation>
    <scope>NUCLEOTIDE SEQUENCE</scope>
</reference>
<proteinExistence type="predicted"/>
<protein>
    <submittedName>
        <fullName evidence="1">Uncharacterized protein</fullName>
    </submittedName>
</protein>
<evidence type="ECO:0000313" key="1">
    <source>
        <dbReference type="EMBL" id="KKL09264.1"/>
    </source>
</evidence>
<accession>A0A0F9AI70</accession>